<dbReference type="GO" id="GO:0097546">
    <property type="term" value="C:ciliary base"/>
    <property type="evidence" value="ECO:0007669"/>
    <property type="project" value="TreeGrafter"/>
</dbReference>
<dbReference type="GO" id="GO:1904491">
    <property type="term" value="P:protein localization to ciliary transition zone"/>
    <property type="evidence" value="ECO:0007669"/>
    <property type="project" value="TreeGrafter"/>
</dbReference>
<reference evidence="8" key="2">
    <citation type="submission" date="2025-08" db="UniProtKB">
        <authorList>
            <consortium name="Ensembl"/>
        </authorList>
    </citation>
    <scope>IDENTIFICATION</scope>
</reference>
<organism evidence="8 9">
    <name type="scientific">Pygocentrus nattereri</name>
    <name type="common">Red-bellied piranha</name>
    <dbReference type="NCBI Taxonomy" id="42514"/>
    <lineage>
        <taxon>Eukaryota</taxon>
        <taxon>Metazoa</taxon>
        <taxon>Chordata</taxon>
        <taxon>Craniata</taxon>
        <taxon>Vertebrata</taxon>
        <taxon>Euteleostomi</taxon>
        <taxon>Actinopterygii</taxon>
        <taxon>Neopterygii</taxon>
        <taxon>Teleostei</taxon>
        <taxon>Ostariophysi</taxon>
        <taxon>Characiformes</taxon>
        <taxon>Characoidei</taxon>
        <taxon>Pygocentrus</taxon>
    </lineage>
</organism>
<dbReference type="Pfam" id="PF26190">
    <property type="entry name" value="Ig_NPHP4_1st"/>
    <property type="match status" value="1"/>
</dbReference>
<dbReference type="Pfam" id="PF26186">
    <property type="entry name" value="NPHP4_C2_3rd"/>
    <property type="match status" value="1"/>
</dbReference>
<dbReference type="Pfam" id="PF26189">
    <property type="entry name" value="Ig_NPHP4_2nd"/>
    <property type="match status" value="1"/>
</dbReference>
<dbReference type="GO" id="GO:0090090">
    <property type="term" value="P:negative regulation of canonical Wnt signaling pathway"/>
    <property type="evidence" value="ECO:0007669"/>
    <property type="project" value="InterPro"/>
</dbReference>
<protein>
    <recommendedName>
        <fullName evidence="10">Nephrocystin 4</fullName>
    </recommendedName>
</protein>
<feature type="domain" description="NPHP4 Ig-like" evidence="5">
    <location>
        <begin position="1318"/>
        <end position="1413"/>
    </location>
</feature>
<keyword evidence="9" id="KW-1185">Reference proteome</keyword>
<evidence type="ECO:0000256" key="1">
    <source>
        <dbReference type="SAM" id="MobiDB-lite"/>
    </source>
</evidence>
<feature type="domain" description="NPHP4 Ig-like" evidence="2">
    <location>
        <begin position="1230"/>
        <end position="1313"/>
    </location>
</feature>
<dbReference type="GeneTree" id="ENSGT00510000048827"/>
<dbReference type="InterPro" id="IPR058686">
    <property type="entry name" value="Ig_NPHP4_3rd"/>
</dbReference>
<dbReference type="InterPro" id="IPR058685">
    <property type="entry name" value="Ig_NPHP4_4th"/>
</dbReference>
<dbReference type="GO" id="GO:0035869">
    <property type="term" value="C:ciliary transition zone"/>
    <property type="evidence" value="ECO:0007669"/>
    <property type="project" value="TreeGrafter"/>
</dbReference>
<evidence type="ECO:0000259" key="6">
    <source>
        <dbReference type="Pfam" id="PF26189"/>
    </source>
</evidence>
<feature type="compositionally biased region" description="Polar residues" evidence="1">
    <location>
        <begin position="920"/>
        <end position="930"/>
    </location>
</feature>
<feature type="region of interest" description="Disordered" evidence="1">
    <location>
        <begin position="446"/>
        <end position="477"/>
    </location>
</feature>
<dbReference type="InterPro" id="IPR058687">
    <property type="entry name" value="Ig_NPHP4_1st"/>
</dbReference>
<proteinExistence type="predicted"/>
<dbReference type="Pfam" id="PF26173">
    <property type="entry name" value="NPHP4_SK"/>
    <property type="match status" value="1"/>
</dbReference>
<dbReference type="InterPro" id="IPR029775">
    <property type="entry name" value="NPHP4"/>
</dbReference>
<gene>
    <name evidence="8" type="primary">NPHP4</name>
</gene>
<dbReference type="RefSeq" id="XP_017548935.2">
    <property type="nucleotide sequence ID" value="XM_017693446.2"/>
</dbReference>
<dbReference type="OrthoDB" id="313446at2759"/>
<dbReference type="Proteomes" id="UP001501920">
    <property type="component" value="Chromosome 28"/>
</dbReference>
<evidence type="ECO:0000259" key="5">
    <source>
        <dbReference type="Pfam" id="PF26187"/>
    </source>
</evidence>
<reference evidence="8 9" key="1">
    <citation type="submission" date="2020-10" db="EMBL/GenBank/DDBJ databases">
        <title>Pygocentrus nattereri (red-bellied piranha) genome, fPygNat1, primary haplotype.</title>
        <authorList>
            <person name="Myers G."/>
            <person name="Meyer A."/>
            <person name="Karagic N."/>
            <person name="Pippel M."/>
            <person name="Winkler S."/>
            <person name="Tracey A."/>
            <person name="Wood J."/>
            <person name="Formenti G."/>
            <person name="Howe K."/>
            <person name="Fedrigo O."/>
            <person name="Jarvis E.D."/>
        </authorList>
    </citation>
    <scope>NUCLEOTIDE SEQUENCE [LARGE SCALE GENOMIC DNA]</scope>
</reference>
<name>A0A3B4CPI5_PYGNA</name>
<dbReference type="Pfam" id="PF26187">
    <property type="entry name" value="Ig_NPHP4_4th"/>
    <property type="match status" value="1"/>
</dbReference>
<dbReference type="GO" id="GO:0097730">
    <property type="term" value="C:non-motile cilium"/>
    <property type="evidence" value="ECO:0007669"/>
    <property type="project" value="InterPro"/>
</dbReference>
<dbReference type="CDD" id="cd22239">
    <property type="entry name" value="NPHP4"/>
    <property type="match status" value="1"/>
</dbReference>
<dbReference type="Pfam" id="PF26015">
    <property type="entry name" value="Ig_NPH4_3rd"/>
    <property type="match status" value="1"/>
</dbReference>
<evidence type="ECO:0000259" key="7">
    <source>
        <dbReference type="Pfam" id="PF26190"/>
    </source>
</evidence>
<dbReference type="PANTHER" id="PTHR31043">
    <property type="entry name" value="NEPHROCYSTIN-4"/>
    <property type="match status" value="1"/>
</dbReference>
<evidence type="ECO:0000259" key="2">
    <source>
        <dbReference type="Pfam" id="PF26015"/>
    </source>
</evidence>
<dbReference type="InterPro" id="IPR058688">
    <property type="entry name" value="Ig_NPHP4_2nd"/>
</dbReference>
<evidence type="ECO:0008006" key="10">
    <source>
        <dbReference type="Google" id="ProtNLM"/>
    </source>
</evidence>
<dbReference type="GeneID" id="108425064"/>
<feature type="region of interest" description="Disordered" evidence="1">
    <location>
        <begin position="895"/>
        <end position="938"/>
    </location>
</feature>
<evidence type="ECO:0000313" key="9">
    <source>
        <dbReference type="Proteomes" id="UP001501920"/>
    </source>
</evidence>
<feature type="domain" description="NPHP4 Ig-like" evidence="6">
    <location>
        <begin position="1127"/>
        <end position="1218"/>
    </location>
</feature>
<dbReference type="InterPro" id="IPR058764">
    <property type="entry name" value="NPHP4_SK"/>
</dbReference>
<reference evidence="8" key="3">
    <citation type="submission" date="2025-09" db="UniProtKB">
        <authorList>
            <consortium name="Ensembl"/>
        </authorList>
    </citation>
    <scope>IDENTIFICATION</scope>
</reference>
<feature type="domain" description="NPHP4 Ig-like" evidence="7">
    <location>
        <begin position="969"/>
        <end position="1120"/>
    </location>
</feature>
<dbReference type="InterPro" id="IPR058765">
    <property type="entry name" value="NPHP4_C2-like"/>
</dbReference>
<feature type="compositionally biased region" description="Basic and acidic residues" evidence="1">
    <location>
        <begin position="900"/>
        <end position="919"/>
    </location>
</feature>
<accession>A0A3B4CPI5</accession>
<feature type="domain" description="NPHP4 SK-like" evidence="3">
    <location>
        <begin position="898"/>
        <end position="966"/>
    </location>
</feature>
<evidence type="ECO:0000259" key="4">
    <source>
        <dbReference type="Pfam" id="PF26186"/>
    </source>
</evidence>
<dbReference type="STRING" id="42514.ENSPNAP00000013270"/>
<dbReference type="Ensembl" id="ENSPNAT00000020823.2">
    <property type="protein sequence ID" value="ENSPNAP00000013270.2"/>
    <property type="gene ID" value="ENSPNAG00000003581.2"/>
</dbReference>
<evidence type="ECO:0000313" key="8">
    <source>
        <dbReference type="Ensembl" id="ENSPNAP00000013270.2"/>
    </source>
</evidence>
<feature type="domain" description="NPHP4 C2-like" evidence="4">
    <location>
        <begin position="587"/>
        <end position="816"/>
    </location>
</feature>
<dbReference type="GO" id="GO:0036064">
    <property type="term" value="C:ciliary basal body"/>
    <property type="evidence" value="ECO:0007669"/>
    <property type="project" value="TreeGrafter"/>
</dbReference>
<dbReference type="PANTHER" id="PTHR31043:SF3">
    <property type="entry name" value="NEPHROCYSTIN-4"/>
    <property type="match status" value="1"/>
</dbReference>
<sequence>MSEWKRIFEEKRVIPPHSQHSRLASGPAQAFRLVLKQVDGLHAKQSEEGKAGEHQLRVTLFDLEYQHFFGRTWQSEPHRAKSSNQPTRVPFNEVIYFHTPLCLSSVVAVVELVSLSFQSAVGAGFGLLRLFSERPDSGPPHGEGRLNLFHGTPRALLHPMLRDPLQMNVVLSVMEGTQLLYSLQPHSALRPIMHLLPPNFLVSGHDLIPGVVPPTDNTDALRRPRLLPEFPCVLDRVCVSLAPSMEVFEANLLQMLNNDRLNMKLGMEVRSVVVQERRLHVGVHNGWGWVERPQVLMLELGVLGAKGSSGLRQTSTDILSPSTGPVLVLRDGVELKMMRHPAFSVVFQLEYVFCVPLAGEVKMTSTAMQRAVFMQSVCWGVWSPFSDPNGSTVHVCLSLQGGALPNPCGVMVCTAHIKQTDSEKSVIKFKFLSNTKGAASSTTLKAIPQETPQPRKLHSTSQDESKLAMESSPLCTTRGPALSLSQLAATSRYPTMSHTVGSPWQQQLPALLAPSPMASAHQLSHVEHPAAGSIAHLEVSAMEREEMRDEKEEECNLRELTFTPVHAPIITLGTHAPGSSRTSSRGSLAQLFSSRFPEIRDELGQVAEVLDPAEPVNFDPQREEADPLQANTLILQFLAFTRVPQAGVPVNWPSSVHFTFQLYRFPPVTTQRLQLLEPEPKPLPDYPCVLTLINKDGTLSSGCPGLQLQYRVDPAFLKPGERVWFLRYLALHSLQIDVWDSDSLLLIGSAAVELKHMLRQGRSAIQVSHELEVITTEYLQDASLVSEHAGRHRAIPAINVYTTVKGRLHIRLGNVGGTVQKSLKSSALLPPSCSHIVQPSQAPSGFRGGSLSSNTVHTLNAQNVRRAQRLPEIDSELASLLHSRMREVGGALLQGQSETEEARQRKIDRMAAVRQHEESSTPNLQETSSSMRRKEDRVQHSQDLRLIEAYRKRCKAEGITNMLSKAITTTHTLYATLGTAEFFEFVLKNPFNVPQTVTIECDDPELSVIVKAEEWRYFKDLTKTSTPLEAEMFHLKDSGPTPQVYLRPKESVYIPLKYQTFLSGHALPSQDRSRLKNANSLQFIHRQQSNTVLAKSIKVFFRAEDGQPLAICQVNVEPSPHVVDQTFRFYHPELTFLKKAIRLPPATDSLPDGSASLQVRCSDPGVICHAAAMAPGEPQDIYLKVPGAANPQIKKFFITVFTDPWLASPAQTWQVYVHYLQRMDVLCVCGTLSWHSLILRGTQVIRKVKCYTSHPLELEVDPGEVFALPAQGLQDIRLGVRALRSGSSFRYLNVVDVDTRQLVAAWLLCITCKQPLISRAFEIQVPVRGGRGSNKKISFTNPYPSSRGFKLYSDHPDLLQFKEEHFQIAGGESYSIGLRFAPSQSPGSEEILIFINDLEDKNEETYCVKVIYR</sequence>
<evidence type="ECO:0000259" key="3">
    <source>
        <dbReference type="Pfam" id="PF26173"/>
    </source>
</evidence>